<dbReference type="Pfam" id="PF14464">
    <property type="entry name" value="Prok-JAB"/>
    <property type="match status" value="1"/>
</dbReference>
<evidence type="ECO:0000313" key="8">
    <source>
        <dbReference type="Proteomes" id="UP001173465"/>
    </source>
</evidence>
<evidence type="ECO:0000256" key="4">
    <source>
        <dbReference type="ARBA" id="ARBA00022833"/>
    </source>
</evidence>
<evidence type="ECO:0000313" key="7">
    <source>
        <dbReference type="EMBL" id="MDM1697234.1"/>
    </source>
</evidence>
<comment type="caution">
    <text evidence="7">The sequence shown here is derived from an EMBL/GenBank/DDBJ whole genome shotgun (WGS) entry which is preliminary data.</text>
</comment>
<sequence>MTEISWRWSWPEINVHLLVSQEVACLLKRFRQKKFDVEHGGQLFVDLSNPSGLVLALATPPHKDDRSGRHWLVLDAHRCHEEIKRANAAGLRLIGYWHTHPQNVPIISPTDIWVFSEFAARYAEGLPHPLAVIVGNSCMSDGIKAWSFREGRYIEAVWNGCIS</sequence>
<evidence type="ECO:0000259" key="6">
    <source>
        <dbReference type="Pfam" id="PF14464"/>
    </source>
</evidence>
<dbReference type="InterPro" id="IPR028090">
    <property type="entry name" value="JAB_dom_prok"/>
</dbReference>
<proteinExistence type="predicted"/>
<gene>
    <name evidence="7" type="ORF">HX099_11280</name>
</gene>
<keyword evidence="3" id="KW-0378">Hydrolase</keyword>
<dbReference type="GO" id="GO:0046872">
    <property type="term" value="F:metal ion binding"/>
    <property type="evidence" value="ECO:0007669"/>
    <property type="project" value="UniProtKB-KW"/>
</dbReference>
<organism evidence="7 8">
    <name type="scientific">Thiopseudomonas alkaliphila</name>
    <dbReference type="NCBI Taxonomy" id="1697053"/>
    <lineage>
        <taxon>Bacteria</taxon>
        <taxon>Pseudomonadati</taxon>
        <taxon>Pseudomonadota</taxon>
        <taxon>Gammaproteobacteria</taxon>
        <taxon>Pseudomonadales</taxon>
        <taxon>Pseudomonadaceae</taxon>
        <taxon>Thiopseudomonas</taxon>
    </lineage>
</organism>
<dbReference type="GO" id="GO:0006508">
    <property type="term" value="P:proteolysis"/>
    <property type="evidence" value="ECO:0007669"/>
    <property type="project" value="UniProtKB-KW"/>
</dbReference>
<dbReference type="AlphaFoldDB" id="A0AAW7DSY1"/>
<keyword evidence="2" id="KW-0479">Metal-binding</keyword>
<evidence type="ECO:0000256" key="1">
    <source>
        <dbReference type="ARBA" id="ARBA00022670"/>
    </source>
</evidence>
<feature type="domain" description="JAB" evidence="6">
    <location>
        <begin position="68"/>
        <end position="147"/>
    </location>
</feature>
<keyword evidence="5" id="KW-0482">Metalloprotease</keyword>
<dbReference type="Proteomes" id="UP001173465">
    <property type="component" value="Unassembled WGS sequence"/>
</dbReference>
<reference evidence="7" key="2">
    <citation type="journal article" date="2022" name="Sci. Total Environ.">
        <title>Prevalence, transmission, and molecular epidemiology of tet(X)-positive bacteria among humans, animals, and environmental niches in China: An epidemiological, and genomic-based study.</title>
        <authorList>
            <person name="Dong N."/>
            <person name="Zeng Y."/>
            <person name="Cai C."/>
            <person name="Sun C."/>
            <person name="Lu J."/>
            <person name="Liu C."/>
            <person name="Zhou H."/>
            <person name="Sun Q."/>
            <person name="Shu L."/>
            <person name="Wang H."/>
            <person name="Wang Y."/>
            <person name="Wang S."/>
            <person name="Wu C."/>
            <person name="Chan E.W."/>
            <person name="Chen G."/>
            <person name="Shen Z."/>
            <person name="Chen S."/>
            <person name="Zhang R."/>
        </authorList>
    </citation>
    <scope>NUCLEOTIDE SEQUENCE</scope>
    <source>
        <strain evidence="7">DF46-2-2</strain>
    </source>
</reference>
<evidence type="ECO:0000256" key="2">
    <source>
        <dbReference type="ARBA" id="ARBA00022723"/>
    </source>
</evidence>
<reference evidence="7" key="1">
    <citation type="submission" date="2020-06" db="EMBL/GenBank/DDBJ databases">
        <authorList>
            <person name="Dong N."/>
        </authorList>
    </citation>
    <scope>NUCLEOTIDE SEQUENCE</scope>
    <source>
        <strain evidence="7">DF46-2-2</strain>
    </source>
</reference>
<name>A0AAW7DSY1_9GAMM</name>
<dbReference type="Gene3D" id="3.40.140.10">
    <property type="entry name" value="Cytidine Deaminase, domain 2"/>
    <property type="match status" value="1"/>
</dbReference>
<dbReference type="EMBL" id="JACANB010000011">
    <property type="protein sequence ID" value="MDM1697234.1"/>
    <property type="molecule type" value="Genomic_DNA"/>
</dbReference>
<protein>
    <submittedName>
        <fullName evidence="7">Mov34/MPN/PAD-1 family protein</fullName>
    </submittedName>
</protein>
<evidence type="ECO:0000256" key="3">
    <source>
        <dbReference type="ARBA" id="ARBA00022801"/>
    </source>
</evidence>
<dbReference type="SUPFAM" id="SSF102712">
    <property type="entry name" value="JAB1/MPN domain"/>
    <property type="match status" value="1"/>
</dbReference>
<keyword evidence="1" id="KW-0645">Protease</keyword>
<accession>A0AAW7DSY1</accession>
<dbReference type="RefSeq" id="WP_286594484.1">
    <property type="nucleotide sequence ID" value="NZ_JACANB010000011.1"/>
</dbReference>
<dbReference type="GO" id="GO:0008237">
    <property type="term" value="F:metallopeptidase activity"/>
    <property type="evidence" value="ECO:0007669"/>
    <property type="project" value="UniProtKB-KW"/>
</dbReference>
<keyword evidence="4" id="KW-0862">Zinc</keyword>
<evidence type="ECO:0000256" key="5">
    <source>
        <dbReference type="ARBA" id="ARBA00023049"/>
    </source>
</evidence>